<dbReference type="Pfam" id="PF05729">
    <property type="entry name" value="NACHT"/>
    <property type="match status" value="1"/>
</dbReference>
<accession>A0A450TRZ0</accession>
<feature type="domain" description="NACHT" evidence="1">
    <location>
        <begin position="98"/>
        <end position="238"/>
    </location>
</feature>
<dbReference type="PANTHER" id="PTHR46844">
    <property type="entry name" value="SLR5058 PROTEIN"/>
    <property type="match status" value="1"/>
</dbReference>
<protein>
    <submittedName>
        <fullName evidence="2">NACHT domain-containing protein</fullName>
    </submittedName>
</protein>
<dbReference type="InterPro" id="IPR027417">
    <property type="entry name" value="P-loop_NTPase"/>
</dbReference>
<dbReference type="EMBL" id="CAADFD010000206">
    <property type="protein sequence ID" value="VFJ71039.1"/>
    <property type="molecule type" value="Genomic_DNA"/>
</dbReference>
<dbReference type="PROSITE" id="PS50837">
    <property type="entry name" value="NACHT"/>
    <property type="match status" value="1"/>
</dbReference>
<proteinExistence type="predicted"/>
<sequence length="599" mass="68168">MSLLEFVAEKIIAQGFKALDKHLTSGTDNSKEKSIPNLQQHLVEVLSWASTIEFYELSLSKSIEKATVELDIFLTPRKFRMKQEKKQKGEHFLLETDRHLILLGDPGAGKTTTIKRLCKLLLTEDSRSKNDFTSYPLVVRLRKIEENSDLYQAIATVLGLRWTTRLEEVPGGNKVYNEIGGDLLADVVIDFLNETGAFLLVDGLDEAPPTKRDEIERNLSTLAHKLINSKMLITSRTGDYYRKIEGVDVVEISPLADKQIEEVVKKWLPKDYNNFLRELNVLPYRDTVRRPLSLVQVVVLYSNYGYFPEQPSIIYKKIIWLYLEGWDYHRRISRASKYAGFIPERKLEFLSAIAFQLTLKQKTARFDGSALVVAYGRVHKLFGLPEYEATKVVQEIEAHTGLIIETGPQVYEFSHLSLQEYLCANYLVRSPITKDVGKYFVERPGVLALAVVLSSNPNSWIASLFLTSSTFEEIKKNTASLSEFIRRLVLERPNFDDDEGLGAAITAVAMQFHDNEEIQYAVCALLDFPQVRLATEKVISAFAINEDKSQQDQIILTRVQRFTYYVLPTEGRLPKATLSAMTKSAPAPLKVIRDREVVL</sequence>
<evidence type="ECO:0000313" key="2">
    <source>
        <dbReference type="EMBL" id="VFJ71039.1"/>
    </source>
</evidence>
<dbReference type="PANTHER" id="PTHR46844:SF1">
    <property type="entry name" value="SLR5058 PROTEIN"/>
    <property type="match status" value="1"/>
</dbReference>
<dbReference type="Gene3D" id="3.40.50.300">
    <property type="entry name" value="P-loop containing nucleotide triphosphate hydrolases"/>
    <property type="match status" value="1"/>
</dbReference>
<gene>
    <name evidence="2" type="ORF">BECKFW1821B_GA0114236_12063</name>
</gene>
<dbReference type="AlphaFoldDB" id="A0A450TRZ0"/>
<dbReference type="SUPFAM" id="SSF52540">
    <property type="entry name" value="P-loop containing nucleoside triphosphate hydrolases"/>
    <property type="match status" value="1"/>
</dbReference>
<organism evidence="2">
    <name type="scientific">Candidatus Kentrum sp. FW</name>
    <dbReference type="NCBI Taxonomy" id="2126338"/>
    <lineage>
        <taxon>Bacteria</taxon>
        <taxon>Pseudomonadati</taxon>
        <taxon>Pseudomonadota</taxon>
        <taxon>Gammaproteobacteria</taxon>
        <taxon>Candidatus Kentrum</taxon>
    </lineage>
</organism>
<name>A0A450TRZ0_9GAMM</name>
<evidence type="ECO:0000259" key="1">
    <source>
        <dbReference type="PROSITE" id="PS50837"/>
    </source>
</evidence>
<dbReference type="InterPro" id="IPR007111">
    <property type="entry name" value="NACHT_NTPase"/>
</dbReference>
<reference evidence="2" key="1">
    <citation type="submission" date="2019-02" db="EMBL/GenBank/DDBJ databases">
        <authorList>
            <person name="Gruber-Vodicka R. H."/>
            <person name="Seah K. B. B."/>
        </authorList>
    </citation>
    <scope>NUCLEOTIDE SEQUENCE</scope>
    <source>
        <strain evidence="2">BECK_BZ106</strain>
    </source>
</reference>